<evidence type="ECO:0000256" key="3">
    <source>
        <dbReference type="ARBA" id="ARBA00023136"/>
    </source>
</evidence>
<evidence type="ECO:0000256" key="1">
    <source>
        <dbReference type="ARBA" id="ARBA00004370"/>
    </source>
</evidence>
<dbReference type="InterPro" id="IPR007110">
    <property type="entry name" value="Ig-like_dom"/>
</dbReference>
<evidence type="ECO:0000256" key="6">
    <source>
        <dbReference type="SAM" id="Phobius"/>
    </source>
</evidence>
<dbReference type="SUPFAM" id="SSF48726">
    <property type="entry name" value="Immunoglobulin"/>
    <property type="match status" value="1"/>
</dbReference>
<proteinExistence type="predicted"/>
<feature type="compositionally biased region" description="Polar residues" evidence="5">
    <location>
        <begin position="255"/>
        <end position="264"/>
    </location>
</feature>
<feature type="region of interest" description="Disordered" evidence="5">
    <location>
        <begin position="246"/>
        <end position="326"/>
    </location>
</feature>
<dbReference type="InterPro" id="IPR015631">
    <property type="entry name" value="CD2/SLAM_rcpt"/>
</dbReference>
<name>A0A8J4UD30_CLAMG</name>
<dbReference type="EMBL" id="QNUK01000338">
    <property type="protein sequence ID" value="KAF5895152.1"/>
    <property type="molecule type" value="Genomic_DNA"/>
</dbReference>
<keyword evidence="9" id="KW-1185">Reference proteome</keyword>
<comment type="subcellular location">
    <subcellularLocation>
        <location evidence="1">Membrane</location>
    </subcellularLocation>
</comment>
<dbReference type="PROSITE" id="PS50835">
    <property type="entry name" value="IG_LIKE"/>
    <property type="match status" value="1"/>
</dbReference>
<dbReference type="PANTHER" id="PTHR12080:SF55">
    <property type="entry name" value="LYMPHOCYTE FUNCTION-ASSOCIATED ANTIGEN 3"/>
    <property type="match status" value="1"/>
</dbReference>
<dbReference type="Proteomes" id="UP000727407">
    <property type="component" value="Unassembled WGS sequence"/>
</dbReference>
<keyword evidence="3 6" id="KW-0472">Membrane</keyword>
<keyword evidence="2" id="KW-0732">Signal</keyword>
<evidence type="ECO:0000313" key="8">
    <source>
        <dbReference type="EMBL" id="KAF5895152.1"/>
    </source>
</evidence>
<evidence type="ECO:0000256" key="2">
    <source>
        <dbReference type="ARBA" id="ARBA00022729"/>
    </source>
</evidence>
<dbReference type="PANTHER" id="PTHR12080">
    <property type="entry name" value="SIGNALING LYMPHOCYTIC ACTIVATION MOLECULE"/>
    <property type="match status" value="1"/>
</dbReference>
<dbReference type="AlphaFoldDB" id="A0A8J4UD30"/>
<evidence type="ECO:0000259" key="7">
    <source>
        <dbReference type="PROSITE" id="PS50835"/>
    </source>
</evidence>
<evidence type="ECO:0000256" key="4">
    <source>
        <dbReference type="ARBA" id="ARBA00023180"/>
    </source>
</evidence>
<sequence>MSPPFVRLNHRHQYVDPVLPLQTAAATRQYCNTCQENILEGDILKFKLADRPLKDDDRFAIKKGNAFLFSKRNKKQAGPGTVKNNELEFQNVNQSDAGTYDVETYDVQGNNIQKYTKVVCVHAKIPKPKVNMTSCQNERANFICIVESSKDLIYSWQKNGKKTIYNEVKLEKVEADNSKYTCTVGNPVHNATSDPVEAKCGKTLFGFDFWIMVSILAGGGGLVLLLTVVLVTVACRSCKRKEKQQRDEEEFRLNYLNTTPSNGQKKLKTTARGQPAPPEPYDNVSAHDVPCETESKPKNQPRARPPPPPEEDEEEPPPPLPQPRKKGHFPLIFLIKLPLIASHHMASCAPQNHSTLILPHITLSSQSESSVITPRDASKIIFLK</sequence>
<gene>
    <name evidence="8" type="primary">slamf7</name>
    <name evidence="8" type="ORF">DAT39_015130</name>
</gene>
<keyword evidence="4" id="KW-0325">Glycoprotein</keyword>
<reference evidence="8" key="1">
    <citation type="submission" date="2020-07" db="EMBL/GenBank/DDBJ databases">
        <title>Clarias magur genome sequencing, assembly and annotation.</title>
        <authorList>
            <person name="Kushwaha B."/>
            <person name="Kumar R."/>
            <person name="Das P."/>
            <person name="Joshi C.G."/>
            <person name="Kumar D."/>
            <person name="Nagpure N.S."/>
            <person name="Pandey M."/>
            <person name="Agarwal S."/>
            <person name="Srivastava S."/>
            <person name="Singh M."/>
            <person name="Sahoo L."/>
            <person name="Jayasankar P."/>
            <person name="Meher P.K."/>
            <person name="Koringa P.G."/>
            <person name="Iquebal M.A."/>
            <person name="Das S.P."/>
            <person name="Bit A."/>
            <person name="Patnaik S."/>
            <person name="Patel N."/>
            <person name="Shah T.M."/>
            <person name="Hinsu A."/>
            <person name="Jena J.K."/>
        </authorList>
    </citation>
    <scope>NUCLEOTIDE SEQUENCE</scope>
    <source>
        <strain evidence="8">CIFAMagur01</strain>
        <tissue evidence="8">Testis</tissue>
    </source>
</reference>
<keyword evidence="6" id="KW-1133">Transmembrane helix</keyword>
<dbReference type="InterPro" id="IPR036179">
    <property type="entry name" value="Ig-like_dom_sf"/>
</dbReference>
<dbReference type="CDD" id="cd00096">
    <property type="entry name" value="Ig"/>
    <property type="match status" value="1"/>
</dbReference>
<evidence type="ECO:0000313" key="9">
    <source>
        <dbReference type="Proteomes" id="UP000727407"/>
    </source>
</evidence>
<feature type="domain" description="Ig-like" evidence="7">
    <location>
        <begin position="126"/>
        <end position="199"/>
    </location>
</feature>
<evidence type="ECO:0000256" key="5">
    <source>
        <dbReference type="SAM" id="MobiDB-lite"/>
    </source>
</evidence>
<dbReference type="InterPro" id="IPR013783">
    <property type="entry name" value="Ig-like_fold"/>
</dbReference>
<organism evidence="8 9">
    <name type="scientific">Clarias magur</name>
    <name type="common">Asian catfish</name>
    <name type="synonym">Macropteronotus magur</name>
    <dbReference type="NCBI Taxonomy" id="1594786"/>
    <lineage>
        <taxon>Eukaryota</taxon>
        <taxon>Metazoa</taxon>
        <taxon>Chordata</taxon>
        <taxon>Craniata</taxon>
        <taxon>Vertebrata</taxon>
        <taxon>Euteleostomi</taxon>
        <taxon>Actinopterygii</taxon>
        <taxon>Neopterygii</taxon>
        <taxon>Teleostei</taxon>
        <taxon>Ostariophysi</taxon>
        <taxon>Siluriformes</taxon>
        <taxon>Clariidae</taxon>
        <taxon>Clarias</taxon>
    </lineage>
</organism>
<feature type="transmembrane region" description="Helical" evidence="6">
    <location>
        <begin position="209"/>
        <end position="235"/>
    </location>
</feature>
<keyword evidence="6" id="KW-0812">Transmembrane</keyword>
<comment type="caution">
    <text evidence="8">The sequence shown here is derived from an EMBL/GenBank/DDBJ whole genome shotgun (WGS) entry which is preliminary data.</text>
</comment>
<protein>
    <submittedName>
        <fullName evidence="8">T-cell surface antigen CD2-like</fullName>
    </submittedName>
</protein>
<accession>A0A8J4UD30</accession>
<dbReference type="GO" id="GO:0016020">
    <property type="term" value="C:membrane"/>
    <property type="evidence" value="ECO:0007669"/>
    <property type="project" value="UniProtKB-SubCell"/>
</dbReference>
<dbReference type="Gene3D" id="2.60.40.10">
    <property type="entry name" value="Immunoglobulins"/>
    <property type="match status" value="1"/>
</dbReference>
<dbReference type="OrthoDB" id="8963224at2759"/>